<evidence type="ECO:0000313" key="3">
    <source>
        <dbReference type="Proteomes" id="UP000188268"/>
    </source>
</evidence>
<dbReference type="OrthoDB" id="1700036at2759"/>
<accession>A0A1R3HLW1</accession>
<dbReference type="Proteomes" id="UP000188268">
    <property type="component" value="Unassembled WGS sequence"/>
</dbReference>
<gene>
    <name evidence="2" type="ORF">CCACVL1_18303</name>
</gene>
<reference evidence="2 3" key="1">
    <citation type="submission" date="2013-09" db="EMBL/GenBank/DDBJ databases">
        <title>Corchorus capsularis genome sequencing.</title>
        <authorList>
            <person name="Alam M."/>
            <person name="Haque M.S."/>
            <person name="Islam M.S."/>
            <person name="Emdad E.M."/>
            <person name="Islam M.M."/>
            <person name="Ahmed B."/>
            <person name="Halim A."/>
            <person name="Hossen Q.M.M."/>
            <person name="Hossain M.Z."/>
            <person name="Ahmed R."/>
            <person name="Khan M.M."/>
            <person name="Islam R."/>
            <person name="Rashid M.M."/>
            <person name="Khan S.A."/>
            <person name="Rahman M.S."/>
            <person name="Alam M."/>
        </authorList>
    </citation>
    <scope>NUCLEOTIDE SEQUENCE [LARGE SCALE GENOMIC DNA]</scope>
    <source>
        <strain evidence="3">cv. CVL-1</strain>
        <tissue evidence="2">Whole seedling</tissue>
    </source>
</reference>
<dbReference type="Gramene" id="OMO71304">
    <property type="protein sequence ID" value="OMO71304"/>
    <property type="gene ID" value="CCACVL1_18303"/>
</dbReference>
<dbReference type="GO" id="GO:0004553">
    <property type="term" value="F:hydrolase activity, hydrolyzing O-glycosyl compounds"/>
    <property type="evidence" value="ECO:0007669"/>
    <property type="project" value="InterPro"/>
</dbReference>
<evidence type="ECO:0000313" key="2">
    <source>
        <dbReference type="EMBL" id="OMO71304.1"/>
    </source>
</evidence>
<sequence length="195" mass="20730">MGKQSLYNVSITLVVKGYGESDSWDNLFGFRKIESHIDSATRGRLFMVNGQPIFICGGNWILSDCVLWLSNEHYKTDKVSCSYEFEYNSLGGALPPPGGATPPPGGASPPPSGALPLSSGIPAAAVWIEMAAAAWIYNSRRRVRDDVPSAENEICEVRCAGSCSQGCCGAVGDGGASPMIWWDLLGAAHLNKCAI</sequence>
<dbReference type="STRING" id="210143.A0A1R3HLW1"/>
<feature type="region of interest" description="Disordered" evidence="1">
    <location>
        <begin position="94"/>
        <end position="114"/>
    </location>
</feature>
<dbReference type="PANTHER" id="PTHR43536:SF1">
    <property type="entry name" value="MANNOSYLGLYCOPROTEIN ENDO-BETA-MANNOSIDASE"/>
    <property type="match status" value="1"/>
</dbReference>
<name>A0A1R3HLW1_COCAP</name>
<keyword evidence="3" id="KW-1185">Reference proteome</keyword>
<dbReference type="InterPro" id="IPR017853">
    <property type="entry name" value="GH"/>
</dbReference>
<protein>
    <submittedName>
        <fullName evidence="2">Mannosylglycoprotein endo-beta-mannosidase-like protein</fullName>
    </submittedName>
</protein>
<dbReference type="SUPFAM" id="SSF51445">
    <property type="entry name" value="(Trans)glycosidases"/>
    <property type="match status" value="1"/>
</dbReference>
<dbReference type="InterPro" id="IPR043534">
    <property type="entry name" value="EBDG/EBM"/>
</dbReference>
<dbReference type="PANTHER" id="PTHR43536">
    <property type="entry name" value="MANNOSYLGLYCOPROTEIN ENDO-BETA-MANNOSIDASE"/>
    <property type="match status" value="1"/>
</dbReference>
<dbReference type="EMBL" id="AWWV01011653">
    <property type="protein sequence ID" value="OMO71304.1"/>
    <property type="molecule type" value="Genomic_DNA"/>
</dbReference>
<proteinExistence type="predicted"/>
<organism evidence="2 3">
    <name type="scientific">Corchorus capsularis</name>
    <name type="common">Jute</name>
    <dbReference type="NCBI Taxonomy" id="210143"/>
    <lineage>
        <taxon>Eukaryota</taxon>
        <taxon>Viridiplantae</taxon>
        <taxon>Streptophyta</taxon>
        <taxon>Embryophyta</taxon>
        <taxon>Tracheophyta</taxon>
        <taxon>Spermatophyta</taxon>
        <taxon>Magnoliopsida</taxon>
        <taxon>eudicotyledons</taxon>
        <taxon>Gunneridae</taxon>
        <taxon>Pentapetalae</taxon>
        <taxon>rosids</taxon>
        <taxon>malvids</taxon>
        <taxon>Malvales</taxon>
        <taxon>Malvaceae</taxon>
        <taxon>Grewioideae</taxon>
        <taxon>Apeibeae</taxon>
        <taxon>Corchorus</taxon>
    </lineage>
</organism>
<dbReference type="AlphaFoldDB" id="A0A1R3HLW1"/>
<comment type="caution">
    <text evidence="2">The sequence shown here is derived from an EMBL/GenBank/DDBJ whole genome shotgun (WGS) entry which is preliminary data.</text>
</comment>
<evidence type="ECO:0000256" key="1">
    <source>
        <dbReference type="SAM" id="MobiDB-lite"/>
    </source>
</evidence>
<feature type="compositionally biased region" description="Pro residues" evidence="1">
    <location>
        <begin position="94"/>
        <end position="113"/>
    </location>
</feature>